<gene>
    <name evidence="1" type="ORF">AWB79_01549</name>
</gene>
<keyword evidence="2" id="KW-1185">Reference proteome</keyword>
<comment type="caution">
    <text evidence="1">The sequence shown here is derived from an EMBL/GenBank/DDBJ whole genome shotgun (WGS) entry which is preliminary data.</text>
</comment>
<dbReference type="EMBL" id="FCOA02000003">
    <property type="protein sequence ID" value="SAK50216.1"/>
    <property type="molecule type" value="Genomic_DNA"/>
</dbReference>
<sequence>MIGISAPEAADRVAALRITTHFAARLLDIERQLSEAGRPTAYHALLDLLNKQTIPLLQGTPRIGCRFVDEKQGPFERAVASPLLTDLLERGKAAGGELRVYTFGHTPPDHYVLFYLLVDDTVYLLSIRMRQ</sequence>
<dbReference type="RefSeq" id="WP_061166796.1">
    <property type="nucleotide sequence ID" value="NZ_FCOA02000003.1"/>
</dbReference>
<protein>
    <submittedName>
        <fullName evidence="1">Uncharacterized protein</fullName>
    </submittedName>
</protein>
<organism evidence="1 2">
    <name type="scientific">Caballeronia hypogeia</name>
    <dbReference type="NCBI Taxonomy" id="1777140"/>
    <lineage>
        <taxon>Bacteria</taxon>
        <taxon>Pseudomonadati</taxon>
        <taxon>Pseudomonadota</taxon>
        <taxon>Betaproteobacteria</taxon>
        <taxon>Burkholderiales</taxon>
        <taxon>Burkholderiaceae</taxon>
        <taxon>Caballeronia</taxon>
    </lineage>
</organism>
<accession>A0A157ZXQ2</accession>
<proteinExistence type="predicted"/>
<name>A0A157ZXQ2_9BURK</name>
<reference evidence="1" key="1">
    <citation type="submission" date="2016-01" db="EMBL/GenBank/DDBJ databases">
        <authorList>
            <person name="Peeters C."/>
        </authorList>
    </citation>
    <scope>NUCLEOTIDE SEQUENCE</scope>
    <source>
        <strain evidence="1">LMG 29322</strain>
    </source>
</reference>
<dbReference type="AlphaFoldDB" id="A0A157ZXQ2"/>
<dbReference type="Proteomes" id="UP000054851">
    <property type="component" value="Unassembled WGS sequence"/>
</dbReference>
<evidence type="ECO:0000313" key="2">
    <source>
        <dbReference type="Proteomes" id="UP000054851"/>
    </source>
</evidence>
<evidence type="ECO:0000313" key="1">
    <source>
        <dbReference type="EMBL" id="SAK50216.1"/>
    </source>
</evidence>
<dbReference type="OrthoDB" id="5405593at2"/>
<dbReference type="STRING" id="1777140.AWB79_01549"/>